<comment type="caution">
    <text evidence="5">The sequence shown here is derived from an EMBL/GenBank/DDBJ whole genome shotgun (WGS) entry which is preliminary data.</text>
</comment>
<evidence type="ECO:0000259" key="4">
    <source>
        <dbReference type="Pfam" id="PF09972"/>
    </source>
</evidence>
<reference evidence="5 6" key="1">
    <citation type="submission" date="2016-06" db="EMBL/GenBank/DDBJ databases">
        <title>Domibacillus iocasae genome sequencing.</title>
        <authorList>
            <person name="Verma A."/>
            <person name="Pal Y."/>
            <person name="Ojha A.K."/>
            <person name="Krishnamurthi S."/>
        </authorList>
    </citation>
    <scope>NUCLEOTIDE SEQUENCE [LARGE SCALE GENOMIC DNA]</scope>
    <source>
        <strain evidence="5 6">DSM 29979</strain>
    </source>
</reference>
<protein>
    <recommendedName>
        <fullName evidence="4">DUF2207 domain-containing protein</fullName>
    </recommendedName>
</protein>
<evidence type="ECO:0000313" key="5">
    <source>
        <dbReference type="EMBL" id="OES46273.1"/>
    </source>
</evidence>
<feature type="compositionally biased region" description="Gly residues" evidence="1">
    <location>
        <begin position="605"/>
        <end position="631"/>
    </location>
</feature>
<feature type="signal peptide" evidence="3">
    <location>
        <begin position="1"/>
        <end position="21"/>
    </location>
</feature>
<evidence type="ECO:0000256" key="3">
    <source>
        <dbReference type="SAM" id="SignalP"/>
    </source>
</evidence>
<dbReference type="STRING" id="1714016.BA724_15615"/>
<feature type="transmembrane region" description="Helical" evidence="2">
    <location>
        <begin position="473"/>
        <end position="490"/>
    </location>
</feature>
<sequence length="631" mass="71077">MKKQLLFFILFLFTFATPAMARSYNIDEVQIRAWIQTNGNVLVNEISHYTFKGKYDYTIRSIHTAGHEGVKNFEAYELTNKSAEPGFVNQDDLQSLTVNRDENTYSADLLSEDEEKSVFYTYELVNAVRSYETYSDLTIPFFGTDEHHDKTLQNVTIDVVFPESIEPSRYYAFMHDRFGVVEEKGAEVVRFTTPESPLYSLTEVRVLFPSSVMTLQEKPAAPMALTEAVEEENALAHSFYEKEEQKQQLETILKVLSTAACLGILTVFLLRFRGGPGDASSLLHHDPLYLYMIDRNGRSDEYAFLAGLYSLIERGMATVETIQSKERFQKDPEAPDETLQFTLNVKLRKAMECDQKLIKMLFKNRKTFIIHDLAGVTKREIKPKKGAHLHKKVRYYQEQQQEWTDCIVQELKNDGFFSSGIPSFLKQLMLLTGYSFILYAYTVDSLGASTSIIYGVIGLLLLLVIWRKPKKRWPAILFYIVSIIAVAMLYDTHTALWLLLFISLNALLYTLTPRFLLSSEAAAIKADTRIFKKSKSTPSGDLEKWMVHSLLLRPKRSAPETHAEPAMAATAPLAYLMLTNQEPVNYIANTWKWSTPPGSSSYSSDGGGGFFGDSGGGSDSGGSDGGGGGAD</sequence>
<organism evidence="5 6">
    <name type="scientific">Domibacillus iocasae</name>
    <dbReference type="NCBI Taxonomy" id="1714016"/>
    <lineage>
        <taxon>Bacteria</taxon>
        <taxon>Bacillati</taxon>
        <taxon>Bacillota</taxon>
        <taxon>Bacilli</taxon>
        <taxon>Bacillales</taxon>
        <taxon>Bacillaceae</taxon>
        <taxon>Domibacillus</taxon>
    </lineage>
</organism>
<feature type="transmembrane region" description="Helical" evidence="2">
    <location>
        <begin position="496"/>
        <end position="517"/>
    </location>
</feature>
<name>A0A1E7DT58_9BACI</name>
<accession>A0A1E7DT58</accession>
<dbReference type="EMBL" id="MAMP01000004">
    <property type="protein sequence ID" value="OES46273.1"/>
    <property type="molecule type" value="Genomic_DNA"/>
</dbReference>
<dbReference type="AlphaFoldDB" id="A0A1E7DT58"/>
<keyword evidence="2" id="KW-0812">Transmembrane</keyword>
<feature type="transmembrane region" description="Helical" evidence="2">
    <location>
        <begin position="424"/>
        <end position="442"/>
    </location>
</feature>
<feature type="domain" description="DUF2207" evidence="4">
    <location>
        <begin position="26"/>
        <end position="208"/>
    </location>
</feature>
<evidence type="ECO:0000313" key="6">
    <source>
        <dbReference type="Proteomes" id="UP000095658"/>
    </source>
</evidence>
<gene>
    <name evidence="5" type="ORF">BA724_15615</name>
</gene>
<dbReference type="Pfam" id="PF09972">
    <property type="entry name" value="DUF2207"/>
    <property type="match status" value="1"/>
</dbReference>
<feature type="chain" id="PRO_5009191533" description="DUF2207 domain-containing protein" evidence="3">
    <location>
        <begin position="22"/>
        <end position="631"/>
    </location>
</feature>
<dbReference type="OrthoDB" id="5507254at2"/>
<feature type="region of interest" description="Disordered" evidence="1">
    <location>
        <begin position="596"/>
        <end position="631"/>
    </location>
</feature>
<keyword evidence="6" id="KW-1185">Reference proteome</keyword>
<dbReference type="Proteomes" id="UP000095658">
    <property type="component" value="Unassembled WGS sequence"/>
</dbReference>
<keyword evidence="3" id="KW-0732">Signal</keyword>
<proteinExistence type="predicted"/>
<feature type="transmembrane region" description="Helical" evidence="2">
    <location>
        <begin position="448"/>
        <end position="466"/>
    </location>
</feature>
<evidence type="ECO:0000256" key="1">
    <source>
        <dbReference type="SAM" id="MobiDB-lite"/>
    </source>
</evidence>
<keyword evidence="2" id="KW-0472">Membrane</keyword>
<evidence type="ECO:0000256" key="2">
    <source>
        <dbReference type="SAM" id="Phobius"/>
    </source>
</evidence>
<dbReference type="RefSeq" id="WP_069937173.1">
    <property type="nucleotide sequence ID" value="NZ_MAMP01000004.1"/>
</dbReference>
<dbReference type="InterPro" id="IPR018702">
    <property type="entry name" value="DUF2207"/>
</dbReference>
<keyword evidence="2" id="KW-1133">Transmembrane helix</keyword>